<dbReference type="SUPFAM" id="SSF48403">
    <property type="entry name" value="Ankyrin repeat"/>
    <property type="match status" value="3"/>
</dbReference>
<evidence type="ECO:0000313" key="2">
    <source>
        <dbReference type="EMBL" id="PNP46422.1"/>
    </source>
</evidence>
<evidence type="ECO:0000256" key="1">
    <source>
        <dbReference type="PROSITE-ProRule" id="PRU00023"/>
    </source>
</evidence>
<keyword evidence="1" id="KW-0040">ANK repeat</keyword>
<dbReference type="PANTHER" id="PTHR24157">
    <property type="entry name" value="ANKYRIN REPEAT, SAM AND BASIC LEUCINE ZIPPER DOMAIN-CONTAINING PROTEIN 1"/>
    <property type="match status" value="1"/>
</dbReference>
<dbReference type="PRINTS" id="PR01415">
    <property type="entry name" value="ANKYRIN"/>
</dbReference>
<protein>
    <submittedName>
        <fullName evidence="2">Uncharacterized protein</fullName>
    </submittedName>
</protein>
<feature type="repeat" description="ANK" evidence="1">
    <location>
        <begin position="7"/>
        <end position="39"/>
    </location>
</feature>
<dbReference type="OrthoDB" id="4900122at2759"/>
<dbReference type="Pfam" id="PF12796">
    <property type="entry name" value="Ank_2"/>
    <property type="match status" value="4"/>
</dbReference>
<dbReference type="InterPro" id="IPR036770">
    <property type="entry name" value="Ankyrin_rpt-contain_sf"/>
</dbReference>
<reference evidence="2 3" key="1">
    <citation type="submission" date="2017-02" db="EMBL/GenBank/DDBJ databases">
        <title>Genomes of Trichoderma spp. with biocontrol activity.</title>
        <authorList>
            <person name="Gardiner D."/>
            <person name="Kazan K."/>
            <person name="Vos C."/>
            <person name="Harvey P."/>
        </authorList>
    </citation>
    <scope>NUCLEOTIDE SEQUENCE [LARGE SCALE GENOMIC DNA]</scope>
    <source>
        <strain evidence="2 3">Tr1</strain>
    </source>
</reference>
<feature type="repeat" description="ANK" evidence="1">
    <location>
        <begin position="68"/>
        <end position="100"/>
    </location>
</feature>
<dbReference type="Proteomes" id="UP000236290">
    <property type="component" value="Unassembled WGS sequence"/>
</dbReference>
<dbReference type="Gene3D" id="1.25.40.20">
    <property type="entry name" value="Ankyrin repeat-containing domain"/>
    <property type="match status" value="4"/>
</dbReference>
<feature type="repeat" description="ANK" evidence="1">
    <location>
        <begin position="398"/>
        <end position="430"/>
    </location>
</feature>
<dbReference type="PANTHER" id="PTHR24157:SF3">
    <property type="entry name" value="ANKYRIN REPEAT, SAM AND BASIC LEUCINE ZIPPER DOMAIN-CONTAINING PROTEIN 1"/>
    <property type="match status" value="1"/>
</dbReference>
<evidence type="ECO:0000313" key="3">
    <source>
        <dbReference type="Proteomes" id="UP000236290"/>
    </source>
</evidence>
<dbReference type="SMART" id="SM00248">
    <property type="entry name" value="ANK"/>
    <property type="match status" value="14"/>
</dbReference>
<sequence length="666" mass="72291">MNAHCGKWDSAVHAAVNGGHMNVVEFLVSRGANVNSQSPLFVHIPERDTHLLGYLLNQGMNLDMQDEQHGTALHKAITIENSTHFELLLERGADINALSEKLGTPLQAACVTIERYTPGKLWSDDGILHNIEKLLDSGADPNIRGGKYATALQAACSTSYYMIESATKVVRLLIEHGADVNVQGGRWGSALHAAAASKYFGEKVEMMKLLLDNGAKIDQRGNDGETPLHVACREGTLEAVRFLVDRGADVNAESGRFGTPILAAAAREDSMPFLTLLMDKGATMNYEGGEYGSALQAHCWSSFDNIETLRFLLNHCANVNAKGGKYGTALIAICAHTFDGSLGKECVRLLLDHGADVNVQSDEYGTALIAACGRRKEDTTTVQWLLECGADVNAQGGQHGTALSAACSGGHSQVVELLLNNGAHLHLQDCAAWYSAIRGITTYEDDAAVLELLLNHGMDISHEHAEYGTALHVMMMMTAEPLHQGWRAGINVLLKHHINPDIMNEQLGSALHIACATKHEDVNIEFKMLYPGFWHMNELSSKAEFLLEQWPNVNVNAQGGSFGTALQAAAYSGQTLTIRMLLDRKANVDAHAGKYHSALNGAIIGGRWNIVKILLAAGATPDCHLQEHPDEGWLQTVLEEDGRGAVERYRKFWEVELEKKRGGAGA</sequence>
<feature type="repeat" description="ANK" evidence="1">
    <location>
        <begin position="147"/>
        <end position="185"/>
    </location>
</feature>
<dbReference type="PROSITE" id="PS50088">
    <property type="entry name" value="ANK_REPEAT"/>
    <property type="match status" value="6"/>
</dbReference>
<dbReference type="PROSITE" id="PS50297">
    <property type="entry name" value="ANK_REP_REGION"/>
    <property type="match status" value="4"/>
</dbReference>
<feature type="repeat" description="ANK" evidence="1">
    <location>
        <begin position="186"/>
        <end position="222"/>
    </location>
</feature>
<dbReference type="EMBL" id="MTYI01000271">
    <property type="protein sequence ID" value="PNP46422.1"/>
    <property type="molecule type" value="Genomic_DNA"/>
</dbReference>
<proteinExistence type="predicted"/>
<dbReference type="InterPro" id="IPR002110">
    <property type="entry name" value="Ankyrin_rpt"/>
</dbReference>
<organism evidence="2 3">
    <name type="scientific">Trichoderma harzianum</name>
    <name type="common">Hypocrea lixii</name>
    <dbReference type="NCBI Taxonomy" id="5544"/>
    <lineage>
        <taxon>Eukaryota</taxon>
        <taxon>Fungi</taxon>
        <taxon>Dikarya</taxon>
        <taxon>Ascomycota</taxon>
        <taxon>Pezizomycotina</taxon>
        <taxon>Sordariomycetes</taxon>
        <taxon>Hypocreomycetidae</taxon>
        <taxon>Hypocreales</taxon>
        <taxon>Hypocreaceae</taxon>
        <taxon>Trichoderma</taxon>
    </lineage>
</organism>
<gene>
    <name evidence="2" type="ORF">THARTR1_10744</name>
</gene>
<dbReference type="AlphaFoldDB" id="A0A2K0TLL8"/>
<comment type="caution">
    <text evidence="2">The sequence shown here is derived from an EMBL/GenBank/DDBJ whole genome shotgun (WGS) entry which is preliminary data.</text>
</comment>
<name>A0A2K0TLL8_TRIHA</name>
<accession>A0A2K0TLL8</accession>
<feature type="repeat" description="ANK" evidence="1">
    <location>
        <begin position="223"/>
        <end position="255"/>
    </location>
</feature>